<dbReference type="SUPFAM" id="SSF56784">
    <property type="entry name" value="HAD-like"/>
    <property type="match status" value="1"/>
</dbReference>
<name>A0ABS5Q9N7_9PROT</name>
<sequence length="177" mass="19228">MKAMPRSPNPLRPVAFLDRDGVLIEDTGYPHRIEEVRWIPGIMPAIRRLNAAGLAVCLVTNQAGVARGLYDEATVGRLHVWMAEQARAAGARIDGFAYCPFHPAAEEERYRRTSARRKPGPGMIEDWLAHFALRREGSFLIGDRETDLAAAAAAGIPGHLFPGGDMDAFVAGLLVAA</sequence>
<accession>A0ABS5Q9N7</accession>
<dbReference type="PANTHER" id="PTHR42891:SF1">
    <property type="entry name" value="D-GLYCERO-BETA-D-MANNO-HEPTOSE-1,7-BISPHOSPHATE 7-PHOSPHATASE"/>
    <property type="match status" value="1"/>
</dbReference>
<dbReference type="PANTHER" id="PTHR42891">
    <property type="entry name" value="D-GLYCERO-BETA-D-MANNO-HEPTOSE-1,7-BISPHOSPHATE 7-PHOSPHATASE"/>
    <property type="match status" value="1"/>
</dbReference>
<comment type="similarity">
    <text evidence="7">Belongs to the gmhB family.</text>
</comment>
<dbReference type="GO" id="GO:0016787">
    <property type="term" value="F:hydrolase activity"/>
    <property type="evidence" value="ECO:0007669"/>
    <property type="project" value="UniProtKB-KW"/>
</dbReference>
<comment type="subcellular location">
    <subcellularLocation>
        <location evidence="1 7">Cytoplasm</location>
    </subcellularLocation>
</comment>
<evidence type="ECO:0000256" key="6">
    <source>
        <dbReference type="ARBA" id="ARBA00031828"/>
    </source>
</evidence>
<dbReference type="Pfam" id="PF13242">
    <property type="entry name" value="Hydrolase_like"/>
    <property type="match status" value="1"/>
</dbReference>
<dbReference type="EMBL" id="JAHCDA010000001">
    <property type="protein sequence ID" value="MBS7810197.1"/>
    <property type="molecule type" value="Genomic_DNA"/>
</dbReference>
<dbReference type="EC" id="3.1.3.-" evidence="7"/>
<dbReference type="PIRSF" id="PIRSF004682">
    <property type="entry name" value="GmhB"/>
    <property type="match status" value="1"/>
</dbReference>
<organism evidence="8 9">
    <name type="scientific">Roseococcus pinisoli</name>
    <dbReference type="NCBI Taxonomy" id="2835040"/>
    <lineage>
        <taxon>Bacteria</taxon>
        <taxon>Pseudomonadati</taxon>
        <taxon>Pseudomonadota</taxon>
        <taxon>Alphaproteobacteria</taxon>
        <taxon>Acetobacterales</taxon>
        <taxon>Roseomonadaceae</taxon>
        <taxon>Roseococcus</taxon>
    </lineage>
</organism>
<keyword evidence="9" id="KW-1185">Reference proteome</keyword>
<reference evidence="8 9" key="1">
    <citation type="submission" date="2021-05" db="EMBL/GenBank/DDBJ databases">
        <title>Roseococcus sp. XZZS9, whole genome shotgun sequencing project.</title>
        <authorList>
            <person name="Zhao G."/>
            <person name="Shen L."/>
        </authorList>
    </citation>
    <scope>NUCLEOTIDE SEQUENCE [LARGE SCALE GENOMIC DNA]</scope>
    <source>
        <strain evidence="8 9">XZZS9</strain>
    </source>
</reference>
<dbReference type="NCBIfam" id="TIGR01656">
    <property type="entry name" value="Histidinol-ppas"/>
    <property type="match status" value="1"/>
</dbReference>
<dbReference type="InterPro" id="IPR036412">
    <property type="entry name" value="HAD-like_sf"/>
</dbReference>
<evidence type="ECO:0000256" key="1">
    <source>
        <dbReference type="ARBA" id="ARBA00004496"/>
    </source>
</evidence>
<evidence type="ECO:0000256" key="2">
    <source>
        <dbReference type="ARBA" id="ARBA00022490"/>
    </source>
</evidence>
<dbReference type="Gene3D" id="3.40.50.1000">
    <property type="entry name" value="HAD superfamily/HAD-like"/>
    <property type="match status" value="1"/>
</dbReference>
<dbReference type="InterPro" id="IPR004446">
    <property type="entry name" value="Heptose_bisP_phosphatase"/>
</dbReference>
<comment type="caution">
    <text evidence="8">The sequence shown here is derived from an EMBL/GenBank/DDBJ whole genome shotgun (WGS) entry which is preliminary data.</text>
</comment>
<keyword evidence="3" id="KW-0479">Metal-binding</keyword>
<dbReference type="InterPro" id="IPR006543">
    <property type="entry name" value="Histidinol-phos"/>
</dbReference>
<keyword evidence="2 7" id="KW-0963">Cytoplasm</keyword>
<evidence type="ECO:0000256" key="7">
    <source>
        <dbReference type="PIRNR" id="PIRNR004682"/>
    </source>
</evidence>
<dbReference type="CDD" id="cd07503">
    <property type="entry name" value="HAD_HisB-N"/>
    <property type="match status" value="1"/>
</dbReference>
<dbReference type="NCBIfam" id="TIGR01662">
    <property type="entry name" value="HAD-SF-IIIA"/>
    <property type="match status" value="1"/>
</dbReference>
<evidence type="ECO:0000256" key="4">
    <source>
        <dbReference type="ARBA" id="ARBA00022801"/>
    </source>
</evidence>
<keyword evidence="5 7" id="KW-0119">Carbohydrate metabolism</keyword>
<evidence type="ECO:0000313" key="8">
    <source>
        <dbReference type="EMBL" id="MBS7810197.1"/>
    </source>
</evidence>
<dbReference type="InterPro" id="IPR006549">
    <property type="entry name" value="HAD-SF_hydro_IIIA"/>
</dbReference>
<evidence type="ECO:0000256" key="3">
    <source>
        <dbReference type="ARBA" id="ARBA00022723"/>
    </source>
</evidence>
<proteinExistence type="inferred from homology"/>
<gene>
    <name evidence="8" type="ORF">KHU32_04555</name>
</gene>
<evidence type="ECO:0000256" key="5">
    <source>
        <dbReference type="ARBA" id="ARBA00023277"/>
    </source>
</evidence>
<protein>
    <recommendedName>
        <fullName evidence="6 7">D,D-heptose 1,7-bisphosphate phosphatase</fullName>
        <ecNumber evidence="7">3.1.3.-</ecNumber>
    </recommendedName>
</protein>
<dbReference type="InterPro" id="IPR023214">
    <property type="entry name" value="HAD_sf"/>
</dbReference>
<keyword evidence="4 7" id="KW-0378">Hydrolase</keyword>
<evidence type="ECO:0000313" key="9">
    <source>
        <dbReference type="Proteomes" id="UP000766336"/>
    </source>
</evidence>
<dbReference type="Proteomes" id="UP000766336">
    <property type="component" value="Unassembled WGS sequence"/>
</dbReference>